<feature type="region of interest" description="Disordered" evidence="1">
    <location>
        <begin position="65"/>
        <end position="164"/>
    </location>
</feature>
<dbReference type="EMBL" id="BMCP01000002">
    <property type="protein sequence ID" value="GGE39317.1"/>
    <property type="molecule type" value="Genomic_DNA"/>
</dbReference>
<keyword evidence="2" id="KW-0812">Transmembrane</keyword>
<feature type="transmembrane region" description="Helical" evidence="2">
    <location>
        <begin position="169"/>
        <end position="189"/>
    </location>
</feature>
<evidence type="ECO:0000313" key="3">
    <source>
        <dbReference type="EMBL" id="GGE39317.1"/>
    </source>
</evidence>
<gene>
    <name evidence="3" type="ORF">GCM10007276_15790</name>
</gene>
<feature type="compositionally biased region" description="Low complexity" evidence="1">
    <location>
        <begin position="237"/>
        <end position="261"/>
    </location>
</feature>
<dbReference type="AlphaFoldDB" id="A0A8J2VSN4"/>
<organism evidence="3 4">
    <name type="scientific">Agaricicola taiwanensis</name>
    <dbReference type="NCBI Taxonomy" id="591372"/>
    <lineage>
        <taxon>Bacteria</taxon>
        <taxon>Pseudomonadati</taxon>
        <taxon>Pseudomonadota</taxon>
        <taxon>Alphaproteobacteria</taxon>
        <taxon>Rhodobacterales</taxon>
        <taxon>Paracoccaceae</taxon>
        <taxon>Agaricicola</taxon>
    </lineage>
</organism>
<proteinExistence type="predicted"/>
<keyword evidence="2" id="KW-1133">Transmembrane helix</keyword>
<name>A0A8J2VSN4_9RHOB</name>
<dbReference type="Proteomes" id="UP000602745">
    <property type="component" value="Unassembled WGS sequence"/>
</dbReference>
<evidence type="ECO:0000313" key="4">
    <source>
        <dbReference type="Proteomes" id="UP000602745"/>
    </source>
</evidence>
<keyword evidence="4" id="KW-1185">Reference proteome</keyword>
<reference evidence="3" key="1">
    <citation type="journal article" date="2014" name="Int. J. Syst. Evol. Microbiol.">
        <title>Complete genome sequence of Corynebacterium casei LMG S-19264T (=DSM 44701T), isolated from a smear-ripened cheese.</title>
        <authorList>
            <consortium name="US DOE Joint Genome Institute (JGI-PGF)"/>
            <person name="Walter F."/>
            <person name="Albersmeier A."/>
            <person name="Kalinowski J."/>
            <person name="Ruckert C."/>
        </authorList>
    </citation>
    <scope>NUCLEOTIDE SEQUENCE</scope>
    <source>
        <strain evidence="3">CCM 7684</strain>
    </source>
</reference>
<keyword evidence="2" id="KW-0472">Membrane</keyword>
<protein>
    <submittedName>
        <fullName evidence="3">Uncharacterized protein</fullName>
    </submittedName>
</protein>
<dbReference type="RefSeq" id="WP_188409223.1">
    <property type="nucleotide sequence ID" value="NZ_BMCP01000002.1"/>
</dbReference>
<comment type="caution">
    <text evidence="3">The sequence shown here is derived from an EMBL/GenBank/DDBJ whole genome shotgun (WGS) entry which is preliminary data.</text>
</comment>
<accession>A0A8J2VSN4</accession>
<sequence>MADYYPVLSRAIAGLDQNTAETRRAVYERARTAIVKQLRSYDPPLSESDITRERLGLEDAIRRVETEQRSAANPAARSSDPVESVRQAAADAERLGPAATAAQSRAAADQADLDGYPAQTEQPRVEPRFSPEASPPAARPTPAEERERRPMADAPAEEAEPVERRRGPAVFAIVAVLILAGLGIAAYTMRDRLTGDGTETAVLTGVPGKDTERAPAGEETTDEGEDEAVPPPGDAQPTPDAEPSATTAPATDAPPTAAQQEPTPPAVAPVAQRSVLYEESPDQQSGTAVSGSAVWRLEDIPNGGDGQEPQVRAEIDMPNRGIKMVMLIRRNTDATLPASHTVDMQFTLAPGFPNGGIANVPGILFKAGEDAGGTALHGISVKVMNGFFLIGLSNAPNDKEQNLKLMRESSWIDLPLLYENGRRAVLSLELGSPGQQAFAQAIEAWSKIDAAQPAAAQDAGTAAPPPPAP</sequence>
<evidence type="ECO:0000256" key="2">
    <source>
        <dbReference type="SAM" id="Phobius"/>
    </source>
</evidence>
<feature type="compositionally biased region" description="Acidic residues" evidence="1">
    <location>
        <begin position="219"/>
        <end position="228"/>
    </location>
</feature>
<feature type="compositionally biased region" description="Basic and acidic residues" evidence="1">
    <location>
        <begin position="142"/>
        <end position="151"/>
    </location>
</feature>
<feature type="compositionally biased region" description="Low complexity" evidence="1">
    <location>
        <begin position="98"/>
        <end position="110"/>
    </location>
</feature>
<evidence type="ECO:0000256" key="1">
    <source>
        <dbReference type="SAM" id="MobiDB-lite"/>
    </source>
</evidence>
<feature type="region of interest" description="Disordered" evidence="1">
    <location>
        <begin position="198"/>
        <end position="268"/>
    </location>
</feature>
<reference evidence="3" key="2">
    <citation type="submission" date="2020-09" db="EMBL/GenBank/DDBJ databases">
        <authorList>
            <person name="Sun Q."/>
            <person name="Sedlacek I."/>
        </authorList>
    </citation>
    <scope>NUCLEOTIDE SEQUENCE</scope>
    <source>
        <strain evidence="3">CCM 7684</strain>
    </source>
</reference>